<accession>A0A2C8BBB9</accession>
<evidence type="ECO:0000256" key="4">
    <source>
        <dbReference type="ARBA" id="ARBA00022989"/>
    </source>
</evidence>
<evidence type="ECO:0000313" key="9">
    <source>
        <dbReference type="EMBL" id="SCQ80258.1"/>
    </source>
</evidence>
<reference evidence="8" key="1">
    <citation type="submission" date="2016-05" db="EMBL/GenBank/DDBJ databases">
        <authorList>
            <person name="Lavstsen T."/>
            <person name="Jespersen J.S."/>
        </authorList>
    </citation>
    <scope>NUCLEOTIDE SEQUENCE</scope>
    <source>
        <strain evidence="8">PFRJS10</strain>
    </source>
</reference>
<reference evidence="9 10" key="2">
    <citation type="submission" date="2016-09" db="EMBL/GenBank/DDBJ databases">
        <authorList>
            <person name="Laine KS P."/>
        </authorList>
    </citation>
    <scope>NUCLEOTIDE SEQUENCE [LARGE SCALE GENOMIC DNA]</scope>
    <source>
        <strain evidence="9">PFRJS-23</strain>
    </source>
</reference>
<protein>
    <submittedName>
        <fullName evidence="8">Possible stress-response transcriptional regulator protein PspC</fullName>
    </submittedName>
</protein>
<dbReference type="EMBL" id="LT618793">
    <property type="protein sequence ID" value="SCQ80258.1"/>
    <property type="molecule type" value="Genomic_DNA"/>
</dbReference>
<evidence type="ECO:0000313" key="8">
    <source>
        <dbReference type="EMBL" id="SBN39165.1"/>
    </source>
</evidence>
<comment type="subcellular location">
    <subcellularLocation>
        <location evidence="1">Cell membrane</location>
        <topology evidence="1">Single-pass membrane protein</topology>
    </subcellularLocation>
</comment>
<dbReference type="InterPro" id="IPR052027">
    <property type="entry name" value="PspC"/>
</dbReference>
<keyword evidence="5 6" id="KW-0472">Membrane</keyword>
<evidence type="ECO:0000256" key="5">
    <source>
        <dbReference type="ARBA" id="ARBA00023136"/>
    </source>
</evidence>
<evidence type="ECO:0000256" key="6">
    <source>
        <dbReference type="SAM" id="Phobius"/>
    </source>
</evidence>
<sequence length="96" mass="10629">MGTKQLVRRHDNRWIAGVAGGLADYWGIDALAVRLGFIILGLVTFGTAFWAYLICWLLIPDGVDGSKGLDAVKRTINGFRDKNDGPQDFNPYDDTK</sequence>
<dbReference type="InterPro" id="IPR007168">
    <property type="entry name" value="Phageshock_PspC_N"/>
</dbReference>
<feature type="transmembrane region" description="Helical" evidence="6">
    <location>
        <begin position="35"/>
        <end position="59"/>
    </location>
</feature>
<organism evidence="8">
    <name type="scientific">Propionibacterium freudenreichii</name>
    <dbReference type="NCBI Taxonomy" id="1744"/>
    <lineage>
        <taxon>Bacteria</taxon>
        <taxon>Bacillati</taxon>
        <taxon>Actinomycetota</taxon>
        <taxon>Actinomycetes</taxon>
        <taxon>Propionibacteriales</taxon>
        <taxon>Propionibacteriaceae</taxon>
        <taxon>Propionibacterium</taxon>
    </lineage>
</organism>
<name>A0A2C8BBB9_9ACTN</name>
<evidence type="ECO:0000256" key="2">
    <source>
        <dbReference type="ARBA" id="ARBA00022475"/>
    </source>
</evidence>
<evidence type="ECO:0000256" key="1">
    <source>
        <dbReference type="ARBA" id="ARBA00004162"/>
    </source>
</evidence>
<dbReference type="PANTHER" id="PTHR33885">
    <property type="entry name" value="PHAGE SHOCK PROTEIN C"/>
    <property type="match status" value="1"/>
</dbReference>
<dbReference type="EMBL" id="LT576035">
    <property type="protein sequence ID" value="SBN39165.1"/>
    <property type="molecule type" value="Genomic_DNA"/>
</dbReference>
<keyword evidence="2" id="KW-1003">Cell membrane</keyword>
<keyword evidence="4 6" id="KW-1133">Transmembrane helix</keyword>
<evidence type="ECO:0000256" key="3">
    <source>
        <dbReference type="ARBA" id="ARBA00022692"/>
    </source>
</evidence>
<proteinExistence type="predicted"/>
<dbReference type="Proteomes" id="UP000250080">
    <property type="component" value="Chromosome I"/>
</dbReference>
<dbReference type="AlphaFoldDB" id="A0A2C8BBB9"/>
<evidence type="ECO:0000259" key="7">
    <source>
        <dbReference type="Pfam" id="PF04024"/>
    </source>
</evidence>
<dbReference type="GO" id="GO:0005886">
    <property type="term" value="C:plasma membrane"/>
    <property type="evidence" value="ECO:0007669"/>
    <property type="project" value="UniProtKB-SubCell"/>
</dbReference>
<keyword evidence="3 6" id="KW-0812">Transmembrane</keyword>
<evidence type="ECO:0000313" key="10">
    <source>
        <dbReference type="Proteomes" id="UP000250080"/>
    </source>
</evidence>
<gene>
    <name evidence="8" type="ORF">PFR_JS10_1522</name>
    <name evidence="9" type="ORF">PFR_JS23_1612</name>
</gene>
<dbReference type="PANTHER" id="PTHR33885:SF3">
    <property type="entry name" value="PHAGE SHOCK PROTEIN C"/>
    <property type="match status" value="1"/>
</dbReference>
<feature type="domain" description="Phage shock protein PspC N-terminal" evidence="7">
    <location>
        <begin position="4"/>
        <end position="61"/>
    </location>
</feature>
<dbReference type="RefSeq" id="WP_044636650.1">
    <property type="nucleotide sequence ID" value="NZ_CP116039.1"/>
</dbReference>
<dbReference type="Pfam" id="PF04024">
    <property type="entry name" value="PspC"/>
    <property type="match status" value="1"/>
</dbReference>